<keyword evidence="3" id="KW-0614">Plasmid</keyword>
<sequence length="926" mass="107056">MRPLRIELEGFGPYLKRQEIPLDDVDLFVITGPTGSGKSTLLEAMTFALFGAVPRLGKRGLEEILHPRASRAWAALTFRLEGKVYRVERELSRKGAGEASLVELRDGKAFPLASRGTREVTARVERLLGLDYGVFIRAVFLPQGEFDQLLRKAPGRERRQILDRLFGLEELGEMRKLAGERVKELEGRAKGLEEELKRLEEERASEETLRFIEESLARSRENRERLRERKKELTQQKARWEELIRHLEGLEKAQAELKEERRKEPDLREAWAQAQASREARGHLERWEEFRAKEAALKEVEERLEELKRRRTEEEAEERRLQEEAGRLGVVLHELEQALQALREEEGKLPWLAELQALLQEAGDLPRPAPSFPFQPGMERALRKALLEADQLAKQAAELEGALDLARNLEETEARLLSARFARLRRARENREALRKEVADLREKVERLGLRAHRHLLRLGEPCPLCEGVVQALPPAGEAPEVETLRTDLREKEMELARAEEEVARLEGLLADREDPGLPEDPRGEEELEREAQRIRGRLGLWEEAATARASEKDLAQARQERDRAREEAGALARALEDYLGGHLGGRDLAAYREELRRRREALEGLQESWRSLQKRLGELEREEAGVRARLEERRKEWEKAWRKVQDLPPEEDLKGRLLSPEAEDQALSEWEENRRRLRELGSEVERWEEGLSRLSPLPDPLPAPQERMRRREELEQKMAALEEALSRLYREIGRLEEQAKELERKIARRKEAEERLAEVRKELDLWQPLLEDLRQEAFPEWLYRRLQKNLLARANRLLEELSQGRYRLDTQEKGGLEYRILDLWTEAWRSADTLSGGEAFLASLALALALSEELAGSRLEALFLDEGFGTLDAETLELVGEVLESLGSRGRMLGVITHVKTLAERFPNRLRVRKARGESEAVWEA</sequence>
<dbReference type="GO" id="GO:0006302">
    <property type="term" value="P:double-strand break repair"/>
    <property type="evidence" value="ECO:0007669"/>
    <property type="project" value="InterPro"/>
</dbReference>
<feature type="coiled-coil region" evidence="1">
    <location>
        <begin position="712"/>
        <end position="763"/>
    </location>
</feature>
<evidence type="ECO:0000313" key="4">
    <source>
        <dbReference type="Proteomes" id="UP000279841"/>
    </source>
</evidence>
<dbReference type="Pfam" id="PF13558">
    <property type="entry name" value="SbcC_Walker_B"/>
    <property type="match status" value="1"/>
</dbReference>
<reference evidence="3 4" key="1">
    <citation type="submission" date="2018-10" db="EMBL/GenBank/DDBJ databases">
        <authorList>
            <person name="Peiro R."/>
            <person name="Begona"/>
            <person name="Cbmso G."/>
            <person name="Lopez M."/>
            <person name="Gonzalez S."/>
            <person name="Sacristan E."/>
            <person name="Castillo E."/>
        </authorList>
    </citation>
    <scope>NUCLEOTIDE SEQUENCE [LARGE SCALE GENOMIC DNA]</scope>
    <source>
        <strain evidence="3">TTHNAR1</strain>
        <plasmid evidence="4">4</plasmid>
    </source>
</reference>
<dbReference type="Proteomes" id="UP000279841">
    <property type="component" value="Plasmid 4"/>
</dbReference>
<dbReference type="InterPro" id="IPR027417">
    <property type="entry name" value="P-loop_NTPase"/>
</dbReference>
<evidence type="ECO:0000259" key="2">
    <source>
        <dbReference type="PROSITE" id="PS50017"/>
    </source>
</evidence>
<feature type="coiled-coil region" evidence="1">
    <location>
        <begin position="168"/>
        <end position="345"/>
    </location>
</feature>
<dbReference type="InterPro" id="IPR000488">
    <property type="entry name" value="Death_dom"/>
</dbReference>
<dbReference type="Gene3D" id="3.40.50.300">
    <property type="entry name" value="P-loop containing nucleotide triphosphate hydrolases"/>
    <property type="match status" value="2"/>
</dbReference>
<gene>
    <name evidence="3" type="primary">sbcC</name>
    <name evidence="3" type="ORF">TTHNP4_00474</name>
</gene>
<keyword evidence="1" id="KW-0175">Coiled coil</keyword>
<feature type="coiled-coil region" evidence="1">
    <location>
        <begin position="382"/>
        <end position="451"/>
    </location>
</feature>
<proteinExistence type="predicted"/>
<dbReference type="Pfam" id="PF13476">
    <property type="entry name" value="AAA_23"/>
    <property type="match status" value="1"/>
</dbReference>
<dbReference type="SUPFAM" id="SSF52540">
    <property type="entry name" value="P-loop containing nucleoside triphosphate hydrolases"/>
    <property type="match status" value="1"/>
</dbReference>
<organism evidence="3 4">
    <name type="scientific">Thermus thermophilus</name>
    <dbReference type="NCBI Taxonomy" id="274"/>
    <lineage>
        <taxon>Bacteria</taxon>
        <taxon>Thermotogati</taxon>
        <taxon>Deinococcota</taxon>
        <taxon>Deinococci</taxon>
        <taxon>Thermales</taxon>
        <taxon>Thermaceae</taxon>
        <taxon>Thermus</taxon>
    </lineage>
</organism>
<dbReference type="RefSeq" id="WP_124105780.1">
    <property type="nucleotide sequence ID" value="NZ_LR027520.1"/>
</dbReference>
<feature type="coiled-coil region" evidence="1">
    <location>
        <begin position="482"/>
        <end position="648"/>
    </location>
</feature>
<dbReference type="PANTHER" id="PTHR32114:SF2">
    <property type="entry name" value="ABC TRANSPORTER ABCH.3"/>
    <property type="match status" value="1"/>
</dbReference>
<dbReference type="AlphaFoldDB" id="A0A3P4AW19"/>
<evidence type="ECO:0000256" key="1">
    <source>
        <dbReference type="SAM" id="Coils"/>
    </source>
</evidence>
<dbReference type="GO" id="GO:0007165">
    <property type="term" value="P:signal transduction"/>
    <property type="evidence" value="ECO:0007669"/>
    <property type="project" value="InterPro"/>
</dbReference>
<geneLocation type="plasmid" evidence="3 4">
    <name>4</name>
</geneLocation>
<accession>A0A3P4AW19</accession>
<dbReference type="InterPro" id="IPR038729">
    <property type="entry name" value="Rad50/SbcC_AAA"/>
</dbReference>
<feature type="domain" description="Death" evidence="2">
    <location>
        <begin position="238"/>
        <end position="320"/>
    </location>
</feature>
<protein>
    <submittedName>
        <fullName evidence="3">Nuclease SbcCD subunit C</fullName>
    </submittedName>
</protein>
<evidence type="ECO:0000313" key="3">
    <source>
        <dbReference type="EMBL" id="VCU55010.1"/>
    </source>
</evidence>
<dbReference type="GO" id="GO:0016887">
    <property type="term" value="F:ATP hydrolysis activity"/>
    <property type="evidence" value="ECO:0007669"/>
    <property type="project" value="InterPro"/>
</dbReference>
<dbReference type="PROSITE" id="PS50017">
    <property type="entry name" value="DEATH_DOMAIN"/>
    <property type="match status" value="1"/>
</dbReference>
<dbReference type="EMBL" id="LR027520">
    <property type="protein sequence ID" value="VCU55010.1"/>
    <property type="molecule type" value="Genomic_DNA"/>
</dbReference>
<dbReference type="PANTHER" id="PTHR32114">
    <property type="entry name" value="ABC TRANSPORTER ABCH.3"/>
    <property type="match status" value="1"/>
</dbReference>
<name>A0A3P4AW19_THETH</name>